<protein>
    <submittedName>
        <fullName evidence="2">Predicted protein</fullName>
    </submittedName>
</protein>
<dbReference type="EMBL" id="DS999641">
    <property type="protein sequence ID" value="EFE64872.2"/>
    <property type="molecule type" value="Genomic_DNA"/>
</dbReference>
<evidence type="ECO:0000313" key="3">
    <source>
        <dbReference type="Proteomes" id="UP000003824"/>
    </source>
</evidence>
<dbReference type="AlphaFoldDB" id="D5ZU38"/>
<reference evidence="3" key="1">
    <citation type="submission" date="2008-12" db="EMBL/GenBank/DDBJ databases">
        <title>Annotation of Streptomyces ghanaensis ATCC 14672.</title>
        <authorList>
            <consortium name="The Broad Institute Genome Sequencing Platform"/>
            <consortium name="Broad Institute Microbial Sequencing Center"/>
            <person name="Fischbach M."/>
            <person name="Ward D."/>
            <person name="Young S."/>
            <person name="Kodira C.D."/>
            <person name="Zeng Q."/>
            <person name="Koehrsen M."/>
            <person name="Godfrey P."/>
            <person name="Alvarado L."/>
            <person name="Berlin A.M."/>
            <person name="Borenstein D."/>
            <person name="Chen Z."/>
            <person name="Engels R."/>
            <person name="Freedman E."/>
            <person name="Gellesch M."/>
            <person name="Goldberg J."/>
            <person name="Griggs A."/>
            <person name="Gujja S."/>
            <person name="Heiman D.I."/>
            <person name="Hepburn T.A."/>
            <person name="Howarth C."/>
            <person name="Jen D."/>
            <person name="Larson L."/>
            <person name="Lewis B."/>
            <person name="Mehta T."/>
            <person name="Park D."/>
            <person name="Pearson M."/>
            <person name="Roberts A."/>
            <person name="Saif S."/>
            <person name="Shea T.D."/>
            <person name="Shenoy N."/>
            <person name="Sisk P."/>
            <person name="Stolte C."/>
            <person name="Sykes S.N."/>
            <person name="Walk T."/>
            <person name="White J."/>
            <person name="Yandava C."/>
            <person name="Straight P."/>
            <person name="Clardy J."/>
            <person name="Hung D."/>
            <person name="Kolter R."/>
            <person name="Mekalanos J."/>
            <person name="Walker S."/>
            <person name="Walsh C.T."/>
            <person name="Wieland B.L.C."/>
            <person name="Ilzarbe M."/>
            <person name="Galagan J."/>
            <person name="Nusbaum C."/>
            <person name="Birren B."/>
        </authorList>
    </citation>
    <scope>NUCLEOTIDE SEQUENCE [LARGE SCALE GENOMIC DNA]</scope>
    <source>
        <strain evidence="3">ATCC 14672 / DSM 40746 / JCM 4963 / KCTC 9882 / NRRL B-12104 / FH 1290</strain>
    </source>
</reference>
<accession>D5ZU38</accession>
<dbReference type="Proteomes" id="UP000003824">
    <property type="component" value="Unassembled WGS sequence"/>
</dbReference>
<organism evidence="2 3">
    <name type="scientific">Streptomyces viridosporus (strain ATCC 14672 / DSM 40746 / JCM 4963 / KCTC 9882 / NRRL B-12104 / FH 1290)</name>
    <name type="common">Streptomyces ghanaensis</name>
    <dbReference type="NCBI Taxonomy" id="566461"/>
    <lineage>
        <taxon>Bacteria</taxon>
        <taxon>Bacillati</taxon>
        <taxon>Actinomycetota</taxon>
        <taxon>Actinomycetes</taxon>
        <taxon>Kitasatosporales</taxon>
        <taxon>Streptomycetaceae</taxon>
        <taxon>Streptomyces</taxon>
    </lineage>
</organism>
<evidence type="ECO:0000256" key="1">
    <source>
        <dbReference type="SAM" id="MobiDB-lite"/>
    </source>
</evidence>
<gene>
    <name evidence="2" type="ORF">SSFG_00126</name>
</gene>
<name>D5ZU38_STRV1</name>
<proteinExistence type="predicted"/>
<sequence>MWLRHRFLLPFCEAEEPKFEHGAPVSYESVRRRCAELGQVHASALRRRTTGKDQPGVHRTGPPPHPAGEGIASRGTETLPARASAVYLCGLLSEPGPNTPTHKEQLLP</sequence>
<feature type="region of interest" description="Disordered" evidence="1">
    <location>
        <begin position="43"/>
        <end position="77"/>
    </location>
</feature>
<evidence type="ECO:0000313" key="2">
    <source>
        <dbReference type="EMBL" id="EFE64872.2"/>
    </source>
</evidence>